<evidence type="ECO:0000256" key="1">
    <source>
        <dbReference type="SAM" id="MobiDB-lite"/>
    </source>
</evidence>
<keyword evidence="2" id="KW-0812">Transmembrane</keyword>
<dbReference type="InterPro" id="IPR022029">
    <property type="entry name" value="YoaR-like_PG-bd"/>
</dbReference>
<dbReference type="Pfam" id="PF12229">
    <property type="entry name" value="PG_binding_4"/>
    <property type="match status" value="1"/>
</dbReference>
<sequence>MVDIDARTDVVPRDEAEADPPGPLSRTRRLLVVAAVLAVLGLIYVADLIVTSDAVPRGVTAAGVQVGGLNMDEAEQRLRAEVAPRAARLVPVTLGVARSQIDPMTVGLRVDWKATVERAGSQPLNPITRITSFFTEREVGVDSAADAQALNDALEELAPIVDKDPVEGSIRFIDGTPVPVDPQVGQRLDVNAAAEVLQRDWATGPAVALPLVELPPSTTAADVATAVEQVARPAVSGPVTVVGDGGTRGTIPEGVIASALTFRAEAGQLVPEINRAAVIDVLRPQLAASERPGRDAALEFRSGRPVVVPSQDGRGVDYEATLATLLPVLTGTEEREITAVYADQPAEFTTADLEDLGDAAVIGEFQTGGFATDSGMNIKRAAAQLDGIVVGPGETFSLNAATNPRNAAAGYVEAGIIEDGRPARAVGGGVSQVATTLYNAAYFAGMADIEHQEHSFYISRYPAGREATVFGDVIDVKFRNDGQTGVLIQTEWTPSSVTVRLVGIKRYEVTSSQGPRTSATSPNTVVLPAGEPCSASRGSPGFTITDTRTLREISTGKVRTEAHTVRYAPAPKVVCGG</sequence>
<feature type="region of interest" description="Disordered" evidence="1">
    <location>
        <begin position="1"/>
        <end position="22"/>
    </location>
</feature>
<dbReference type="Pfam" id="PF04294">
    <property type="entry name" value="VanW"/>
    <property type="match status" value="1"/>
</dbReference>
<dbReference type="Proteomes" id="UP001168823">
    <property type="component" value="Unassembled WGS sequence"/>
</dbReference>
<feature type="compositionally biased region" description="Polar residues" evidence="1">
    <location>
        <begin position="511"/>
        <end position="524"/>
    </location>
</feature>
<evidence type="ECO:0000313" key="5">
    <source>
        <dbReference type="Proteomes" id="UP001168823"/>
    </source>
</evidence>
<accession>A0ABT8UHD3</accession>
<dbReference type="InterPro" id="IPR052913">
    <property type="entry name" value="Glycopeptide_resist_protein"/>
</dbReference>
<dbReference type="PANTHER" id="PTHR35788:SF1">
    <property type="entry name" value="EXPORTED PROTEIN"/>
    <property type="match status" value="1"/>
</dbReference>
<dbReference type="InterPro" id="IPR007391">
    <property type="entry name" value="Vancomycin_resist_VanW"/>
</dbReference>
<protein>
    <submittedName>
        <fullName evidence="4">VanW family protein</fullName>
    </submittedName>
</protein>
<feature type="compositionally biased region" description="Basic and acidic residues" evidence="1">
    <location>
        <begin position="1"/>
        <end position="15"/>
    </location>
</feature>
<organism evidence="4 5">
    <name type="scientific">Mycolicibacterium arseniciresistens</name>
    <dbReference type="NCBI Taxonomy" id="3062257"/>
    <lineage>
        <taxon>Bacteria</taxon>
        <taxon>Bacillati</taxon>
        <taxon>Actinomycetota</taxon>
        <taxon>Actinomycetes</taxon>
        <taxon>Mycobacteriales</taxon>
        <taxon>Mycobacteriaceae</taxon>
        <taxon>Mycolicibacterium</taxon>
    </lineage>
</organism>
<keyword evidence="2" id="KW-0472">Membrane</keyword>
<reference evidence="4" key="1">
    <citation type="submission" date="2023-07" db="EMBL/GenBank/DDBJ databases">
        <title>Mycolicibacterium sp. nov., a novel bacterial species.</title>
        <authorList>
            <person name="Cao Y."/>
        </authorList>
    </citation>
    <scope>NUCLEOTIDE SEQUENCE</scope>
    <source>
        <strain evidence="4">KC 300</strain>
    </source>
</reference>
<comment type="caution">
    <text evidence="4">The sequence shown here is derived from an EMBL/GenBank/DDBJ whole genome shotgun (WGS) entry which is preliminary data.</text>
</comment>
<feature type="domain" description="YoaR-like putative peptidoglycan binding" evidence="3">
    <location>
        <begin position="264"/>
        <end position="337"/>
    </location>
</feature>
<dbReference type="RefSeq" id="WP_302914837.1">
    <property type="nucleotide sequence ID" value="NZ_JAUMSQ010000113.1"/>
</dbReference>
<feature type="region of interest" description="Disordered" evidence="1">
    <location>
        <begin position="511"/>
        <end position="542"/>
    </location>
</feature>
<keyword evidence="5" id="KW-1185">Reference proteome</keyword>
<dbReference type="PANTHER" id="PTHR35788">
    <property type="entry name" value="EXPORTED PROTEIN-RELATED"/>
    <property type="match status" value="1"/>
</dbReference>
<evidence type="ECO:0000313" key="4">
    <source>
        <dbReference type="EMBL" id="MDO3637206.1"/>
    </source>
</evidence>
<proteinExistence type="predicted"/>
<gene>
    <name evidence="4" type="ORF">Q2100_15760</name>
</gene>
<name>A0ABT8UHD3_9MYCO</name>
<evidence type="ECO:0000256" key="2">
    <source>
        <dbReference type="SAM" id="Phobius"/>
    </source>
</evidence>
<keyword evidence="2" id="KW-1133">Transmembrane helix</keyword>
<feature type="transmembrane region" description="Helical" evidence="2">
    <location>
        <begin position="30"/>
        <end position="50"/>
    </location>
</feature>
<dbReference type="EMBL" id="JAUMSQ010000113">
    <property type="protein sequence ID" value="MDO3637206.1"/>
    <property type="molecule type" value="Genomic_DNA"/>
</dbReference>
<evidence type="ECO:0000259" key="3">
    <source>
        <dbReference type="Pfam" id="PF12229"/>
    </source>
</evidence>